<keyword evidence="4" id="KW-0479">Metal-binding</keyword>
<keyword evidence="6" id="KW-0863">Zinc-finger</keyword>
<organism evidence="12">
    <name type="scientific">Cyprideis torosa</name>
    <dbReference type="NCBI Taxonomy" id="163714"/>
    <lineage>
        <taxon>Eukaryota</taxon>
        <taxon>Metazoa</taxon>
        <taxon>Ecdysozoa</taxon>
        <taxon>Arthropoda</taxon>
        <taxon>Crustacea</taxon>
        <taxon>Oligostraca</taxon>
        <taxon>Ostracoda</taxon>
        <taxon>Podocopa</taxon>
        <taxon>Podocopida</taxon>
        <taxon>Cytherocopina</taxon>
        <taxon>Cytheroidea</taxon>
        <taxon>Cytherideidae</taxon>
        <taxon>Cyprideis</taxon>
    </lineage>
</organism>
<keyword evidence="8" id="KW-0805">Transcription regulation</keyword>
<dbReference type="FunFam" id="3.30.160.60:FF:001134">
    <property type="entry name" value="Zinc finger protein 70"/>
    <property type="match status" value="1"/>
</dbReference>
<accession>A0A7R8ZPP8</accession>
<dbReference type="GO" id="GO:0008270">
    <property type="term" value="F:zinc ion binding"/>
    <property type="evidence" value="ECO:0007669"/>
    <property type="project" value="UniProtKB-KW"/>
</dbReference>
<reference evidence="12" key="1">
    <citation type="submission" date="2020-11" db="EMBL/GenBank/DDBJ databases">
        <authorList>
            <person name="Tran Van P."/>
        </authorList>
    </citation>
    <scope>NUCLEOTIDE SEQUENCE</scope>
</reference>
<comment type="similarity">
    <text evidence="3">Belongs to the krueppel C2H2-type zinc-finger protein family.</text>
</comment>
<evidence type="ECO:0000256" key="9">
    <source>
        <dbReference type="ARBA" id="ARBA00023125"/>
    </source>
</evidence>
<dbReference type="AlphaFoldDB" id="A0A7R8ZPP8"/>
<proteinExistence type="inferred from homology"/>
<evidence type="ECO:0000256" key="8">
    <source>
        <dbReference type="ARBA" id="ARBA00023015"/>
    </source>
</evidence>
<evidence type="ECO:0000256" key="1">
    <source>
        <dbReference type="ARBA" id="ARBA00003767"/>
    </source>
</evidence>
<dbReference type="SUPFAM" id="SSF57667">
    <property type="entry name" value="beta-beta-alpha zinc fingers"/>
    <property type="match status" value="5"/>
</dbReference>
<dbReference type="PROSITE" id="PS00028">
    <property type="entry name" value="ZINC_FINGER_C2H2_1"/>
    <property type="match status" value="8"/>
</dbReference>
<dbReference type="InterPro" id="IPR036236">
    <property type="entry name" value="Znf_C2H2_sf"/>
</dbReference>
<dbReference type="Gene3D" id="3.30.160.60">
    <property type="entry name" value="Classic Zinc Finger"/>
    <property type="match status" value="10"/>
</dbReference>
<dbReference type="PANTHER" id="PTHR23235">
    <property type="entry name" value="KRUEPPEL-LIKE TRANSCRIPTION FACTOR"/>
    <property type="match status" value="1"/>
</dbReference>
<dbReference type="FunFam" id="3.30.160.60:FF:002343">
    <property type="entry name" value="Zinc finger protein 33A"/>
    <property type="match status" value="2"/>
</dbReference>
<feature type="non-terminal residue" evidence="12">
    <location>
        <position position="1"/>
    </location>
</feature>
<dbReference type="Pfam" id="PF00096">
    <property type="entry name" value="zf-C2H2"/>
    <property type="match status" value="8"/>
</dbReference>
<sequence>MFLPPSRADPKGEGESRPPSACTPSIRALPLCVGLSQVLDWFIYRLKMSVLPCAQGSDFLRMNSEVEKEPSGFEIPRPDDGFALPKFDGMEILTGHQGFPESGKTTPLKDIVPRYTENDNQTGGPSDQIEVSEDGGTVRKRKNSRGHCKQKKRFTCGVCGKSLSTKQSLQFHEFTHTGEKHFACRIYGKSFAQSSVLSRHTLTHTGEKPFSCRICGKAFSRSSSLSTHKLIHTGEKHFACRICGKSFAHSSVLSRHTIASVARFEGSRDFTVTKRSTLKGISPLVLCVISLSDSRTKLALHLIKLRSVRKRAQYEKERIREVTAKKTNALIAPYAANHYPPSSLQFHEFTHTGEKPFACRICGKTFARSSHLSSHTLIHTGDKPFACRICGKAFSQSSSLSKHKLTHTGENPYACRICGKTFARSSHLSRHRLIHTEEKPLACWICEKSFSQSGSLSAHKLTHTGEKPFACIICGKSFARSDSLSSHKLIHTGEKHFACRICGKSFAQNHHLATHLLIHIKLSAKVTTQPLRKKICLRG</sequence>
<dbReference type="EMBL" id="OB664741">
    <property type="protein sequence ID" value="CAD7232505.1"/>
    <property type="molecule type" value="Genomic_DNA"/>
</dbReference>
<evidence type="ECO:0000256" key="11">
    <source>
        <dbReference type="ARBA" id="ARBA00023242"/>
    </source>
</evidence>
<evidence type="ECO:0000256" key="7">
    <source>
        <dbReference type="ARBA" id="ARBA00022833"/>
    </source>
</evidence>
<gene>
    <name evidence="12" type="ORF">CTOB1V02_LOCUS10340</name>
</gene>
<comment type="function">
    <text evidence="1">May be involved in transcriptional regulation.</text>
</comment>
<dbReference type="SMART" id="SM00355">
    <property type="entry name" value="ZnF_C2H2"/>
    <property type="match status" value="10"/>
</dbReference>
<dbReference type="FunFam" id="3.30.160.60:FF:000557">
    <property type="entry name" value="zinc finger and SCAN domain-containing protein 29"/>
    <property type="match status" value="3"/>
</dbReference>
<dbReference type="InterPro" id="IPR013087">
    <property type="entry name" value="Znf_C2H2_type"/>
</dbReference>
<keyword evidence="11" id="KW-0539">Nucleus</keyword>
<evidence type="ECO:0000256" key="5">
    <source>
        <dbReference type="ARBA" id="ARBA00022737"/>
    </source>
</evidence>
<dbReference type="PROSITE" id="PS50157">
    <property type="entry name" value="ZINC_FINGER_C2H2_2"/>
    <property type="match status" value="10"/>
</dbReference>
<dbReference type="GO" id="GO:0000981">
    <property type="term" value="F:DNA-binding transcription factor activity, RNA polymerase II-specific"/>
    <property type="evidence" value="ECO:0007669"/>
    <property type="project" value="TreeGrafter"/>
</dbReference>
<evidence type="ECO:0000256" key="10">
    <source>
        <dbReference type="ARBA" id="ARBA00023163"/>
    </source>
</evidence>
<evidence type="ECO:0000256" key="6">
    <source>
        <dbReference type="ARBA" id="ARBA00022771"/>
    </source>
</evidence>
<keyword evidence="5" id="KW-0677">Repeat</keyword>
<dbReference type="GO" id="GO:0000978">
    <property type="term" value="F:RNA polymerase II cis-regulatory region sequence-specific DNA binding"/>
    <property type="evidence" value="ECO:0007669"/>
    <property type="project" value="TreeGrafter"/>
</dbReference>
<dbReference type="PANTHER" id="PTHR23235:SF178">
    <property type="entry name" value="C2H2-TYPE DOMAIN-CONTAINING PROTEIN-RELATED"/>
    <property type="match status" value="1"/>
</dbReference>
<evidence type="ECO:0000256" key="2">
    <source>
        <dbReference type="ARBA" id="ARBA00004123"/>
    </source>
</evidence>
<protein>
    <submittedName>
        <fullName evidence="12">Uncharacterized protein</fullName>
    </submittedName>
</protein>
<keyword evidence="9" id="KW-0238">DNA-binding</keyword>
<comment type="subcellular location">
    <subcellularLocation>
        <location evidence="2">Nucleus</location>
    </subcellularLocation>
</comment>
<dbReference type="FunFam" id="3.30.160.60:FF:000446">
    <property type="entry name" value="Zinc finger protein"/>
    <property type="match status" value="1"/>
</dbReference>
<keyword evidence="10" id="KW-0804">Transcription</keyword>
<name>A0A7R8ZPP8_9CRUS</name>
<dbReference type="GO" id="GO:0005634">
    <property type="term" value="C:nucleus"/>
    <property type="evidence" value="ECO:0007669"/>
    <property type="project" value="UniProtKB-SubCell"/>
</dbReference>
<evidence type="ECO:0000256" key="3">
    <source>
        <dbReference type="ARBA" id="ARBA00006991"/>
    </source>
</evidence>
<dbReference type="FunFam" id="3.30.160.60:FF:000624">
    <property type="entry name" value="zinc finger protein 697"/>
    <property type="match status" value="2"/>
</dbReference>
<dbReference type="FunFam" id="3.30.160.60:FF:000688">
    <property type="entry name" value="zinc finger protein 197 isoform X1"/>
    <property type="match status" value="1"/>
</dbReference>
<keyword evidence="7" id="KW-0862">Zinc</keyword>
<evidence type="ECO:0000313" key="12">
    <source>
        <dbReference type="EMBL" id="CAD7232505.1"/>
    </source>
</evidence>
<evidence type="ECO:0000256" key="4">
    <source>
        <dbReference type="ARBA" id="ARBA00022723"/>
    </source>
</evidence>